<feature type="binding site" evidence="2">
    <location>
        <position position="67"/>
    </location>
    <ligand>
        <name>substrate</name>
    </ligand>
</feature>
<feature type="binding site" evidence="2">
    <location>
        <position position="23"/>
    </location>
    <ligand>
        <name>substrate</name>
    </ligand>
</feature>
<feature type="binding site" evidence="2">
    <location>
        <begin position="63"/>
        <end position="65"/>
    </location>
    <ligand>
        <name>substrate</name>
    </ligand>
</feature>
<comment type="similarity">
    <text evidence="2">Belongs to the UPP synthase family.</text>
</comment>
<dbReference type="EC" id="2.5.1.-" evidence="2"/>
<feature type="binding site" evidence="2">
    <location>
        <position position="18"/>
    </location>
    <ligand>
        <name>Mg(2+)</name>
        <dbReference type="ChEBI" id="CHEBI:18420"/>
    </ligand>
</feature>
<dbReference type="HAMAP" id="MF_01139">
    <property type="entry name" value="ISPT"/>
    <property type="match status" value="1"/>
</dbReference>
<comment type="cofactor">
    <cofactor evidence="2">
        <name>Mg(2+)</name>
        <dbReference type="ChEBI" id="CHEBI:18420"/>
    </cofactor>
    <text evidence="2">Binds 2 magnesium ions per subunit.</text>
</comment>
<organism evidence="3 4">
    <name type="scientific">Faecalibacterium gallinarum</name>
    <dbReference type="NCBI Taxonomy" id="2903556"/>
    <lineage>
        <taxon>Bacteria</taxon>
        <taxon>Bacillati</taxon>
        <taxon>Bacillota</taxon>
        <taxon>Clostridia</taxon>
        <taxon>Eubacteriales</taxon>
        <taxon>Oscillospiraceae</taxon>
        <taxon>Faecalibacterium</taxon>
    </lineage>
</organism>
<accession>A0AA37MZ83</accession>
<dbReference type="InterPro" id="IPR036424">
    <property type="entry name" value="UPP_synth-like_sf"/>
</dbReference>
<feature type="binding site" evidence="2">
    <location>
        <begin position="19"/>
        <end position="22"/>
    </location>
    <ligand>
        <name>substrate</name>
    </ligand>
</feature>
<name>A0AA37MZ83_9FIRM</name>
<feature type="active site" evidence="2">
    <location>
        <position position="18"/>
    </location>
</feature>
<feature type="binding site" evidence="2">
    <location>
        <position position="31"/>
    </location>
    <ligand>
        <name>substrate</name>
    </ligand>
</feature>
<dbReference type="RefSeq" id="WP_238317123.1">
    <property type="nucleotide sequence ID" value="NZ_BQKV01000053.1"/>
</dbReference>
<feature type="binding site" evidence="2">
    <location>
        <begin position="191"/>
        <end position="193"/>
    </location>
    <ligand>
        <name>substrate</name>
    </ligand>
</feature>
<evidence type="ECO:0000256" key="2">
    <source>
        <dbReference type="HAMAP-Rule" id="MF_01139"/>
    </source>
</evidence>
<dbReference type="EMBL" id="BQKV01000053">
    <property type="protein sequence ID" value="GJN64935.1"/>
    <property type="molecule type" value="Genomic_DNA"/>
</dbReference>
<dbReference type="AlphaFoldDB" id="A0AA37MZ83"/>
<dbReference type="PROSITE" id="PS01066">
    <property type="entry name" value="UPP_SYNTHASE"/>
    <property type="match status" value="1"/>
</dbReference>
<evidence type="ECO:0000256" key="1">
    <source>
        <dbReference type="ARBA" id="ARBA00022679"/>
    </source>
</evidence>
<dbReference type="InterPro" id="IPR001441">
    <property type="entry name" value="UPP_synth-like"/>
</dbReference>
<keyword evidence="1 2" id="KW-0808">Transferase</keyword>
<reference evidence="3" key="1">
    <citation type="journal article" date="2022" name="Int. J. Syst. Evol. Microbiol.">
        <title>Genome-based, phenotypic and chemotaxonomic classification of Faecalibacterium strains: proposal of three novel species Faecalibacterium duncaniae sp. nov., Faecalibacterium hattorii sp. nov. and Faecalibacterium gallinarum sp. nov. .</title>
        <authorList>
            <person name="Sakamoto M."/>
            <person name="Sakurai N."/>
            <person name="Tanno H."/>
            <person name="Iino T."/>
            <person name="Ohkuma M."/>
            <person name="Endo A."/>
        </authorList>
    </citation>
    <scope>NUCLEOTIDE SEQUENCE</scope>
    <source>
        <strain evidence="3">JCM 17207</strain>
    </source>
</reference>
<feature type="active site" description="Proton acceptor" evidence="2">
    <location>
        <position position="66"/>
    </location>
</feature>
<dbReference type="Gene3D" id="3.40.1180.10">
    <property type="entry name" value="Decaprenyl diphosphate synthase-like"/>
    <property type="match status" value="1"/>
</dbReference>
<dbReference type="Proteomes" id="UP001055185">
    <property type="component" value="Unassembled WGS sequence"/>
</dbReference>
<comment type="function">
    <text evidence="2">Catalyzes the condensation of isopentenyl diphosphate (IPP) with allylic pyrophosphates generating different type of terpenoids.</text>
</comment>
<keyword evidence="4" id="KW-1185">Reference proteome</keyword>
<comment type="subunit">
    <text evidence="2">Homodimer.</text>
</comment>
<dbReference type="SUPFAM" id="SSF64005">
    <property type="entry name" value="Undecaprenyl diphosphate synthase"/>
    <property type="match status" value="1"/>
</dbReference>
<dbReference type="GO" id="GO:0000287">
    <property type="term" value="F:magnesium ion binding"/>
    <property type="evidence" value="ECO:0007669"/>
    <property type="project" value="UniProtKB-UniRule"/>
</dbReference>
<dbReference type="CDD" id="cd00475">
    <property type="entry name" value="Cis_IPPS"/>
    <property type="match status" value="1"/>
</dbReference>
<evidence type="ECO:0000313" key="3">
    <source>
        <dbReference type="EMBL" id="GJN64935.1"/>
    </source>
</evidence>
<dbReference type="InterPro" id="IPR018520">
    <property type="entry name" value="UPP_synth-like_CS"/>
</dbReference>
<dbReference type="FunFam" id="3.40.1180.10:FF:000001">
    <property type="entry name" value="(2E,6E)-farnesyl-diphosphate-specific ditrans,polycis-undecaprenyl-diphosphate synthase"/>
    <property type="match status" value="1"/>
</dbReference>
<proteinExistence type="inferred from homology"/>
<comment type="caution">
    <text evidence="3">The sequence shown here is derived from an EMBL/GenBank/DDBJ whole genome shotgun (WGS) entry which is preliminary data.</text>
</comment>
<feature type="binding site" evidence="2">
    <location>
        <position position="69"/>
    </location>
    <ligand>
        <name>substrate</name>
    </ligand>
</feature>
<evidence type="ECO:0000313" key="4">
    <source>
        <dbReference type="Proteomes" id="UP001055185"/>
    </source>
</evidence>
<dbReference type="PANTHER" id="PTHR10291:SF0">
    <property type="entry name" value="DEHYDRODOLICHYL DIPHOSPHATE SYNTHASE 2"/>
    <property type="match status" value="1"/>
</dbReference>
<dbReference type="NCBIfam" id="TIGR00055">
    <property type="entry name" value="uppS"/>
    <property type="match status" value="1"/>
</dbReference>
<dbReference type="Pfam" id="PF01255">
    <property type="entry name" value="Prenyltransf"/>
    <property type="match status" value="1"/>
</dbReference>
<keyword evidence="2" id="KW-0479">Metal-binding</keyword>
<dbReference type="PANTHER" id="PTHR10291">
    <property type="entry name" value="DEHYDRODOLICHYL DIPHOSPHATE SYNTHASE FAMILY MEMBER"/>
    <property type="match status" value="1"/>
</dbReference>
<dbReference type="GO" id="GO:0045547">
    <property type="term" value="F:ditrans,polycis-polyprenyl diphosphate synthase [(2E,6E)-farnesyl diphosphate specific] activity"/>
    <property type="evidence" value="ECO:0007669"/>
    <property type="project" value="TreeGrafter"/>
</dbReference>
<sequence>MSHTNDFARGLSIGIIMDGNGRWAKRRGLPRTAGHKKGAAVFQDIADYCDELGVSSVYFYAFSTENWKRPAEEVGAIMRLFGEYLIKAFDYKNRNNRIVFLGDRSELEPRHRQLMDEIEQNTAHKTGMVLNIAINYGGRQEIVRAAQKLAARAAAGEIAPEAITEEMMAGEMYTRGQKDPDFILRPSGEKRLSNFMLWQAAYSELVEMDVLWPDFTRADLDAAIEEFNRRSRRFGGI</sequence>
<dbReference type="GO" id="GO:0016094">
    <property type="term" value="P:polyprenol biosynthetic process"/>
    <property type="evidence" value="ECO:0007669"/>
    <property type="project" value="TreeGrafter"/>
</dbReference>
<keyword evidence="2" id="KW-0460">Magnesium</keyword>
<gene>
    <name evidence="3" type="primary">uppS</name>
    <name evidence="3" type="ORF">JCM17207_15600</name>
</gene>
<feature type="binding site" evidence="2">
    <location>
        <position position="204"/>
    </location>
    <ligand>
        <name>Mg(2+)</name>
        <dbReference type="ChEBI" id="CHEBI:18420"/>
    </ligand>
</feature>
<feature type="binding site" evidence="2">
    <location>
        <position position="35"/>
    </location>
    <ligand>
        <name>substrate</name>
    </ligand>
</feature>
<feature type="binding site" evidence="2">
    <location>
        <position position="185"/>
    </location>
    <ligand>
        <name>substrate</name>
    </ligand>
</feature>
<protein>
    <recommendedName>
        <fullName evidence="2">Isoprenyl transferase</fullName>
        <ecNumber evidence="2">2.5.1.-</ecNumber>
    </recommendedName>
</protein>